<organism evidence="1">
    <name type="scientific">Arundo donax</name>
    <name type="common">Giant reed</name>
    <name type="synonym">Donax arundinaceus</name>
    <dbReference type="NCBI Taxonomy" id="35708"/>
    <lineage>
        <taxon>Eukaryota</taxon>
        <taxon>Viridiplantae</taxon>
        <taxon>Streptophyta</taxon>
        <taxon>Embryophyta</taxon>
        <taxon>Tracheophyta</taxon>
        <taxon>Spermatophyta</taxon>
        <taxon>Magnoliopsida</taxon>
        <taxon>Liliopsida</taxon>
        <taxon>Poales</taxon>
        <taxon>Poaceae</taxon>
        <taxon>PACMAD clade</taxon>
        <taxon>Arundinoideae</taxon>
        <taxon>Arundineae</taxon>
        <taxon>Arundo</taxon>
    </lineage>
</organism>
<sequence length="18" mass="2062">MLSLCKHQNKTDSTLKTN</sequence>
<dbReference type="EMBL" id="GBRH01231533">
    <property type="protein sequence ID" value="JAD66362.1"/>
    <property type="molecule type" value="Transcribed_RNA"/>
</dbReference>
<dbReference type="AlphaFoldDB" id="A0A0A9C491"/>
<proteinExistence type="predicted"/>
<protein>
    <submittedName>
        <fullName evidence="1">Uncharacterized protein</fullName>
    </submittedName>
</protein>
<name>A0A0A9C491_ARUDO</name>
<accession>A0A0A9C491</accession>
<reference evidence="1" key="1">
    <citation type="submission" date="2014-09" db="EMBL/GenBank/DDBJ databases">
        <authorList>
            <person name="Magalhaes I.L.F."/>
            <person name="Oliveira U."/>
            <person name="Santos F.R."/>
            <person name="Vidigal T.H.D.A."/>
            <person name="Brescovit A.D."/>
            <person name="Santos A.J."/>
        </authorList>
    </citation>
    <scope>NUCLEOTIDE SEQUENCE</scope>
    <source>
        <tissue evidence="1">Shoot tissue taken approximately 20 cm above the soil surface</tissue>
    </source>
</reference>
<evidence type="ECO:0000313" key="1">
    <source>
        <dbReference type="EMBL" id="JAD66362.1"/>
    </source>
</evidence>
<reference evidence="1" key="2">
    <citation type="journal article" date="2015" name="Data Brief">
        <title>Shoot transcriptome of the giant reed, Arundo donax.</title>
        <authorList>
            <person name="Barrero R.A."/>
            <person name="Guerrero F.D."/>
            <person name="Moolhuijzen P."/>
            <person name="Goolsby J.A."/>
            <person name="Tidwell J."/>
            <person name="Bellgard S.E."/>
            <person name="Bellgard M.I."/>
        </authorList>
    </citation>
    <scope>NUCLEOTIDE SEQUENCE</scope>
    <source>
        <tissue evidence="1">Shoot tissue taken approximately 20 cm above the soil surface</tissue>
    </source>
</reference>